<dbReference type="GO" id="GO:0016285">
    <property type="term" value="F:alanyl aminopeptidase activity"/>
    <property type="evidence" value="ECO:0007669"/>
    <property type="project" value="UniProtKB-EC"/>
</dbReference>
<feature type="domain" description="ERAP1-like C-terminal" evidence="27">
    <location>
        <begin position="566"/>
        <end position="891"/>
    </location>
</feature>
<evidence type="ECO:0000256" key="12">
    <source>
        <dbReference type="ARBA" id="ARBA00022833"/>
    </source>
</evidence>
<feature type="active site" description="Proton acceptor" evidence="20">
    <location>
        <position position="332"/>
    </location>
</feature>
<dbReference type="PANTHER" id="PTHR11533:SF253">
    <property type="entry name" value="AMINOPEPTIDASE-RELATED"/>
    <property type="match status" value="1"/>
</dbReference>
<evidence type="ECO:0000313" key="30">
    <source>
        <dbReference type="EMBL" id="KAB0800625.1"/>
    </source>
</evidence>
<dbReference type="FunFam" id="2.60.40.1730:FF:000012">
    <property type="entry name" value="Aminopeptidase N"/>
    <property type="match status" value="1"/>
</dbReference>
<evidence type="ECO:0000256" key="11">
    <source>
        <dbReference type="ARBA" id="ARBA00022801"/>
    </source>
</evidence>
<dbReference type="EC" id="3.4.11.-" evidence="24"/>
<keyword evidence="11 24" id="KW-0378">Hydrolase</keyword>
<feature type="binding site" evidence="22">
    <location>
        <position position="335"/>
    </location>
    <ligand>
        <name>Zn(2+)</name>
        <dbReference type="ChEBI" id="CHEBI:29105"/>
        <note>catalytic</note>
    </ligand>
</feature>
<dbReference type="EMBL" id="GEZM01046358">
    <property type="protein sequence ID" value="JAV77302.1"/>
    <property type="molecule type" value="Transcribed_RNA"/>
</dbReference>
<evidence type="ECO:0000313" key="29">
    <source>
        <dbReference type="EMBL" id="JAV77303.1"/>
    </source>
</evidence>
<keyword evidence="13" id="KW-0735">Signal-anchor</keyword>
<evidence type="ECO:0000256" key="16">
    <source>
        <dbReference type="ARBA" id="ARBA00023136"/>
    </source>
</evidence>
<evidence type="ECO:0000256" key="6">
    <source>
        <dbReference type="ARBA" id="ARBA00022622"/>
    </source>
</evidence>
<comment type="cofactor">
    <cofactor evidence="22 24">
        <name>Zn(2+)</name>
        <dbReference type="ChEBI" id="CHEBI:29105"/>
    </cofactor>
    <text evidence="22 24">Binds 1 zinc ion per subunit.</text>
</comment>
<dbReference type="FunCoup" id="A0A1Y1LUJ7">
    <property type="interactions" value="93"/>
</dbReference>
<gene>
    <name evidence="31" type="ORF">PPYR_05232</name>
    <name evidence="30" type="ORF">PPYR_06365</name>
</gene>
<keyword evidence="14" id="KW-1133">Transmembrane helix</keyword>
<feature type="domain" description="Peptidase M1 membrane alanine aminopeptidase" evidence="26">
    <location>
        <begin position="259"/>
        <end position="484"/>
    </location>
</feature>
<keyword evidence="9 22" id="KW-0479">Metal-binding</keyword>
<dbReference type="GO" id="GO:0005737">
    <property type="term" value="C:cytoplasm"/>
    <property type="evidence" value="ECO:0007669"/>
    <property type="project" value="TreeGrafter"/>
</dbReference>
<protein>
    <recommendedName>
        <fullName evidence="24">Aminopeptidase</fullName>
        <ecNumber evidence="24">3.4.11.-</ecNumber>
    </recommendedName>
</protein>
<dbReference type="EMBL" id="GEZM01046357">
    <property type="protein sequence ID" value="JAV77303.1"/>
    <property type="molecule type" value="Transcribed_RNA"/>
</dbReference>
<feature type="domain" description="Aminopeptidase N-like N-terminal" evidence="28">
    <location>
        <begin position="31"/>
        <end position="223"/>
    </location>
</feature>
<evidence type="ECO:0000259" key="27">
    <source>
        <dbReference type="Pfam" id="PF11838"/>
    </source>
</evidence>
<comment type="catalytic activity">
    <reaction evidence="1">
        <text>Release of an N-terminal amino acid, Xaa-|-Yaa- from a peptide, amide or arylamide. Xaa is preferably Ala, but may be most amino acids including Pro (slow action). When a terminal hydrophobic residue is followed by a prolyl residue, the two may be released as an intact Xaa-Pro dipeptide.</text>
        <dbReference type="EC" id="3.4.11.2"/>
    </reaction>
</comment>
<feature type="binding site" evidence="22">
    <location>
        <position position="331"/>
    </location>
    <ligand>
        <name>Zn(2+)</name>
        <dbReference type="ChEBI" id="CHEBI:29105"/>
        <note>catalytic</note>
    </ligand>
</feature>
<keyword evidence="18" id="KW-0325">Glycoprotein</keyword>
<dbReference type="Gene3D" id="2.60.40.1730">
    <property type="entry name" value="tricorn interacting facor f3 domain"/>
    <property type="match status" value="1"/>
</dbReference>
<dbReference type="OrthoDB" id="510539at2759"/>
<evidence type="ECO:0000256" key="14">
    <source>
        <dbReference type="ARBA" id="ARBA00022989"/>
    </source>
</evidence>
<dbReference type="Pfam" id="PF01433">
    <property type="entry name" value="Peptidase_M1"/>
    <property type="match status" value="1"/>
</dbReference>
<evidence type="ECO:0000256" key="24">
    <source>
        <dbReference type="RuleBase" id="RU364040"/>
    </source>
</evidence>
<dbReference type="InterPro" id="IPR045357">
    <property type="entry name" value="Aminopeptidase_N-like_N"/>
</dbReference>
<evidence type="ECO:0000313" key="31">
    <source>
        <dbReference type="EMBL" id="KAB0800878.1"/>
    </source>
</evidence>
<evidence type="ECO:0000259" key="26">
    <source>
        <dbReference type="Pfam" id="PF01433"/>
    </source>
</evidence>
<dbReference type="InterPro" id="IPR024571">
    <property type="entry name" value="ERAP1-like_C_dom"/>
</dbReference>
<evidence type="ECO:0000256" key="5">
    <source>
        <dbReference type="ARBA" id="ARBA00022475"/>
    </source>
</evidence>
<evidence type="ECO:0000256" key="10">
    <source>
        <dbReference type="ARBA" id="ARBA00022729"/>
    </source>
</evidence>
<reference evidence="30" key="3">
    <citation type="submission" date="2019-08" db="EMBL/GenBank/DDBJ databases">
        <authorList>
            <consortium name="Photinus pyralis genome working group"/>
            <person name="Fallon T.R."/>
            <person name="Sander Lower S.E."/>
            <person name="Weng J.-K."/>
        </authorList>
    </citation>
    <scope>NUCLEOTIDE SEQUENCE</scope>
    <source>
        <strain evidence="30">1611_PpyrPB1</strain>
        <tissue evidence="30">Whole body</tissue>
    </source>
</reference>
<feature type="binding site" evidence="21">
    <location>
        <position position="843"/>
    </location>
    <ligand>
        <name>substrate</name>
    </ligand>
</feature>
<evidence type="ECO:0000259" key="28">
    <source>
        <dbReference type="Pfam" id="PF17900"/>
    </source>
</evidence>
<dbReference type="Gene3D" id="1.10.390.10">
    <property type="entry name" value="Neutral Protease Domain 2"/>
    <property type="match status" value="1"/>
</dbReference>
<dbReference type="FunFam" id="2.60.40.1910:FF:000008">
    <property type="entry name" value="Aminopeptidase"/>
    <property type="match status" value="1"/>
</dbReference>
<keyword evidence="19" id="KW-0449">Lipoprotein</keyword>
<evidence type="ECO:0000256" key="22">
    <source>
        <dbReference type="PIRSR" id="PIRSR634016-3"/>
    </source>
</evidence>
<dbReference type="Gene3D" id="2.60.40.1910">
    <property type="match status" value="1"/>
</dbReference>
<dbReference type="GO" id="GO:0098552">
    <property type="term" value="C:side of membrane"/>
    <property type="evidence" value="ECO:0007669"/>
    <property type="project" value="UniProtKB-KW"/>
</dbReference>
<dbReference type="InterPro" id="IPR014782">
    <property type="entry name" value="Peptidase_M1_dom"/>
</dbReference>
<dbReference type="InterPro" id="IPR034016">
    <property type="entry name" value="M1_APN-typ"/>
</dbReference>
<feature type="site" description="Transition state stabilizer" evidence="23">
    <location>
        <position position="417"/>
    </location>
</feature>
<dbReference type="EMBL" id="VVIM01000004">
    <property type="protein sequence ID" value="KAB0800625.1"/>
    <property type="molecule type" value="Genomic_DNA"/>
</dbReference>
<evidence type="ECO:0000256" key="9">
    <source>
        <dbReference type="ARBA" id="ARBA00022723"/>
    </source>
</evidence>
<name>A0A1Y1LUJ7_PHOPY</name>
<dbReference type="GO" id="GO:0042277">
    <property type="term" value="F:peptide binding"/>
    <property type="evidence" value="ECO:0007669"/>
    <property type="project" value="TreeGrafter"/>
</dbReference>
<keyword evidence="8" id="KW-0812">Transmembrane</keyword>
<accession>A0A1Y1LUJ7</accession>
<evidence type="ECO:0000256" key="2">
    <source>
        <dbReference type="ARBA" id="ARBA00004606"/>
    </source>
</evidence>
<dbReference type="GO" id="GO:0006508">
    <property type="term" value="P:proteolysis"/>
    <property type="evidence" value="ECO:0007669"/>
    <property type="project" value="UniProtKB-KW"/>
</dbReference>
<dbReference type="SUPFAM" id="SSF55486">
    <property type="entry name" value="Metalloproteases ('zincins'), catalytic domain"/>
    <property type="match status" value="1"/>
</dbReference>
<keyword evidence="6" id="KW-0336">GPI-anchor</keyword>
<sequence>MIYFFVFLWICGIWVPNVAANEVRLPPTLIPEHYSLEIITDLNNFNFSGKVWIRVKCIKETNQVVLHSEGLTINTNGTTVKTIDADVKNSIKLTNFSFNEENDFFTIILDQPLKLDQKYEIFIPFNRTLDQNLDGYYRSSYDNPKTKRKEWLSVTQFEPTSARSAFPCFDEPSLKAIFNISLGRTEKYSSISNMPLSKTEPIRGKPGWVWDRYEETVPISTYLIAFVVSDFEYKESPPNNNSAVFRIWARSNAINQVEFAKNVGPKCLQFYENFFDIKYPLPKQDMIAIPDFNAGAMENWGLITYRETVLLFDNSTSSEVNKHSIVSVIAHELAHQWFGNLVTMKWWTDLWLNEGFATHMAALAVHNLFPEWNSLSHETVSNMLSVFSLDALKSSHPVSVTVANPKEINEIFDIISYKKGSFLLHMIRNFLSEKTFKNGVTHYLNKHKFSNAEQDDLWQALTEQAHEDASLLSHLTVKEIMDTWTLQTGFPLVTVIRNYQTNSAQLSQERFLLDTLEREKKNSCWWIPITYTTQRDLNFKSTKPLQWMTCPQGSLSINNLPNNDQWILFNLNVSGLYRINYDEDNWKMLIKTLQSDLYSTIGALNRVQLIEDSGALAWVGKLPYSIYFDVLDYLRYEKEYLPWKSALSNIDTVEKLIRRTSAFGAFKEFMNALISPIYNDVGGLNKKPTKNLLESTRYRSMITSWGCKFRVGTCVQEAREVFNKWLENPSNNIIPKELRSVVYCTAVKHGGEAEWNFLWNQYKTTNTATEKSLILSTLGCTREVWLLERYMDWAIDDTSGIRKQDALLTFTSVAKNEVGYYVAKNFVWKRIGDIQNYLGVNSRRVSSLISTLASQMIYEEDYQELKNFTIRNSNYLVPSKQAIEQSLESVRLQVQWHKSHFHLIKEKLSAYDKV</sequence>
<keyword evidence="10 25" id="KW-0732">Signal</keyword>
<evidence type="ECO:0000256" key="4">
    <source>
        <dbReference type="ARBA" id="ARBA00010136"/>
    </source>
</evidence>
<evidence type="ECO:0000256" key="7">
    <source>
        <dbReference type="ARBA" id="ARBA00022670"/>
    </source>
</evidence>
<dbReference type="InterPro" id="IPR050344">
    <property type="entry name" value="Peptidase_M1_aminopeptidases"/>
</dbReference>
<dbReference type="InterPro" id="IPR042097">
    <property type="entry name" value="Aminopeptidase_N-like_N_sf"/>
</dbReference>
<evidence type="ECO:0000256" key="8">
    <source>
        <dbReference type="ARBA" id="ARBA00022692"/>
    </source>
</evidence>
<dbReference type="CDD" id="cd09601">
    <property type="entry name" value="M1_APN-Q_like"/>
    <property type="match status" value="1"/>
</dbReference>
<evidence type="ECO:0000256" key="23">
    <source>
        <dbReference type="PIRSR" id="PIRSR634016-4"/>
    </source>
</evidence>
<evidence type="ECO:0000256" key="3">
    <source>
        <dbReference type="ARBA" id="ARBA00004609"/>
    </source>
</evidence>
<dbReference type="PANTHER" id="PTHR11533">
    <property type="entry name" value="PROTEASE M1 ZINC METALLOPROTEASE"/>
    <property type="match status" value="1"/>
</dbReference>
<evidence type="ECO:0000256" key="13">
    <source>
        <dbReference type="ARBA" id="ARBA00022968"/>
    </source>
</evidence>
<feature type="binding site" evidence="22">
    <location>
        <position position="354"/>
    </location>
    <ligand>
        <name>Zn(2+)</name>
        <dbReference type="ChEBI" id="CHEBI:29105"/>
        <note>catalytic</note>
    </ligand>
</feature>
<keyword evidence="7 24" id="KW-0645">Protease</keyword>
<dbReference type="PRINTS" id="PR00756">
    <property type="entry name" value="ALADIPTASE"/>
</dbReference>
<keyword evidence="12 22" id="KW-0862">Zinc</keyword>
<organism evidence="29">
    <name type="scientific">Photinus pyralis</name>
    <name type="common">Common eastern firefly</name>
    <name type="synonym">Lampyris pyralis</name>
    <dbReference type="NCBI Taxonomy" id="7054"/>
    <lineage>
        <taxon>Eukaryota</taxon>
        <taxon>Metazoa</taxon>
        <taxon>Ecdysozoa</taxon>
        <taxon>Arthropoda</taxon>
        <taxon>Hexapoda</taxon>
        <taxon>Insecta</taxon>
        <taxon>Pterygota</taxon>
        <taxon>Neoptera</taxon>
        <taxon>Endopterygota</taxon>
        <taxon>Coleoptera</taxon>
        <taxon>Polyphaga</taxon>
        <taxon>Elateriformia</taxon>
        <taxon>Elateroidea</taxon>
        <taxon>Lampyridae</taxon>
        <taxon>Lampyrinae</taxon>
        <taxon>Photinus</taxon>
    </lineage>
</organism>
<keyword evidence="32" id="KW-1185">Reference proteome</keyword>
<dbReference type="InterPro" id="IPR001930">
    <property type="entry name" value="Peptidase_M1"/>
</dbReference>
<keyword evidence="5" id="KW-1003">Cell membrane</keyword>
<feature type="chain" id="PRO_5011907415" description="Aminopeptidase" evidence="25">
    <location>
        <begin position="21"/>
        <end position="914"/>
    </location>
</feature>
<reference evidence="30 32" key="2">
    <citation type="journal article" date="2018" name="Elife">
        <title>Firefly genomes illuminate parallel origins of bioluminescence in beetles.</title>
        <authorList>
            <person name="Fallon T.R."/>
            <person name="Lower S.E."/>
            <person name="Chang C.H."/>
            <person name="Bessho-Uehara M."/>
            <person name="Martin G.J."/>
            <person name="Bewick A.J."/>
            <person name="Behringer M."/>
            <person name="Debat H.J."/>
            <person name="Wong I."/>
            <person name="Day J.C."/>
            <person name="Suvorov A."/>
            <person name="Silva C.J."/>
            <person name="Stanger-Hall K.F."/>
            <person name="Hall D.W."/>
            <person name="Schmitz R.J."/>
            <person name="Nelson D.R."/>
            <person name="Lewis S.M."/>
            <person name="Shigenobu S."/>
            <person name="Bybee S.M."/>
            <person name="Larracuente A.M."/>
            <person name="Oba Y."/>
            <person name="Weng J.K."/>
        </authorList>
    </citation>
    <scope>NUCLEOTIDE SEQUENCE [LARGE SCALE GENOMIC DNA]</scope>
    <source>
        <strain evidence="30">1611_PpyrPB1</strain>
        <tissue evidence="30">Whole body</tissue>
    </source>
</reference>
<proteinExistence type="inferred from homology"/>
<evidence type="ECO:0000256" key="21">
    <source>
        <dbReference type="PIRSR" id="PIRSR634016-2"/>
    </source>
</evidence>
<dbReference type="GO" id="GO:0008270">
    <property type="term" value="F:zinc ion binding"/>
    <property type="evidence" value="ECO:0007669"/>
    <property type="project" value="UniProtKB-UniRule"/>
</dbReference>
<evidence type="ECO:0000256" key="20">
    <source>
        <dbReference type="PIRSR" id="PIRSR634016-1"/>
    </source>
</evidence>
<feature type="signal peptide" evidence="25">
    <location>
        <begin position="1"/>
        <end position="20"/>
    </location>
</feature>
<dbReference type="EMBL" id="VVIM01000003">
    <property type="protein sequence ID" value="KAB0800878.1"/>
    <property type="molecule type" value="Genomic_DNA"/>
</dbReference>
<dbReference type="Pfam" id="PF17900">
    <property type="entry name" value="Peptidase_M1_N"/>
    <property type="match status" value="1"/>
</dbReference>
<keyword evidence="24" id="KW-0031">Aminopeptidase</keyword>
<dbReference type="GO" id="GO:0005886">
    <property type="term" value="C:plasma membrane"/>
    <property type="evidence" value="ECO:0007669"/>
    <property type="project" value="UniProtKB-SubCell"/>
</dbReference>
<dbReference type="GO" id="GO:0005615">
    <property type="term" value="C:extracellular space"/>
    <property type="evidence" value="ECO:0007669"/>
    <property type="project" value="TreeGrafter"/>
</dbReference>
<evidence type="ECO:0000256" key="25">
    <source>
        <dbReference type="SAM" id="SignalP"/>
    </source>
</evidence>
<keyword evidence="15 24" id="KW-0482">Metalloprotease</keyword>
<evidence type="ECO:0000256" key="18">
    <source>
        <dbReference type="ARBA" id="ARBA00023180"/>
    </source>
</evidence>
<dbReference type="InterPro" id="IPR027268">
    <property type="entry name" value="Peptidase_M4/M1_CTD_sf"/>
</dbReference>
<evidence type="ECO:0000256" key="15">
    <source>
        <dbReference type="ARBA" id="ARBA00023049"/>
    </source>
</evidence>
<dbReference type="AlphaFoldDB" id="A0A1Y1LUJ7"/>
<evidence type="ECO:0000256" key="1">
    <source>
        <dbReference type="ARBA" id="ARBA00000098"/>
    </source>
</evidence>
<reference evidence="29" key="1">
    <citation type="journal article" date="2016" name="Sci. Rep.">
        <title>Molecular characterization of firefly nuptial gifts: a multi-omics approach sheds light on postcopulatory sexual selection.</title>
        <authorList>
            <person name="Al-Wathiqui N."/>
            <person name="Fallon T.R."/>
            <person name="South A."/>
            <person name="Weng J.K."/>
            <person name="Lewis S.M."/>
        </authorList>
    </citation>
    <scope>NUCLEOTIDE SEQUENCE</scope>
</reference>
<dbReference type="GO" id="GO:0043171">
    <property type="term" value="P:peptide catabolic process"/>
    <property type="evidence" value="ECO:0007669"/>
    <property type="project" value="TreeGrafter"/>
</dbReference>
<dbReference type="Pfam" id="PF11838">
    <property type="entry name" value="ERAP1_C"/>
    <property type="match status" value="1"/>
</dbReference>
<feature type="binding site" evidence="21">
    <location>
        <begin position="295"/>
        <end position="299"/>
    </location>
    <ligand>
        <name>substrate</name>
    </ligand>
</feature>
<evidence type="ECO:0000256" key="19">
    <source>
        <dbReference type="ARBA" id="ARBA00023288"/>
    </source>
</evidence>
<dbReference type="Proteomes" id="UP000327044">
    <property type="component" value="Unassembled WGS sequence"/>
</dbReference>
<dbReference type="InParanoid" id="A0A1Y1LUJ7"/>
<dbReference type="GO" id="GO:0070006">
    <property type="term" value="F:metalloaminopeptidase activity"/>
    <property type="evidence" value="ECO:0007669"/>
    <property type="project" value="TreeGrafter"/>
</dbReference>
<comment type="similarity">
    <text evidence="4 24">Belongs to the peptidase M1 family.</text>
</comment>
<keyword evidence="17" id="KW-1015">Disulfide bond</keyword>
<dbReference type="Gene3D" id="1.25.50.20">
    <property type="match status" value="1"/>
</dbReference>
<feature type="binding site" evidence="21">
    <location>
        <position position="158"/>
    </location>
    <ligand>
        <name>substrate</name>
    </ligand>
</feature>
<keyword evidence="16" id="KW-0472">Membrane</keyword>
<dbReference type="SUPFAM" id="SSF63737">
    <property type="entry name" value="Leukotriene A4 hydrolase N-terminal domain"/>
    <property type="match status" value="1"/>
</dbReference>
<evidence type="ECO:0000313" key="32">
    <source>
        <dbReference type="Proteomes" id="UP000327044"/>
    </source>
</evidence>
<dbReference type="FunFam" id="1.10.390.10:FF:000016">
    <property type="entry name" value="Glutamyl aminopeptidase"/>
    <property type="match status" value="1"/>
</dbReference>
<dbReference type="FunFam" id="1.25.50.20:FF:000001">
    <property type="entry name" value="Aminopeptidase"/>
    <property type="match status" value="1"/>
</dbReference>
<evidence type="ECO:0000256" key="17">
    <source>
        <dbReference type="ARBA" id="ARBA00023157"/>
    </source>
</evidence>
<comment type="subcellular location">
    <subcellularLocation>
        <location evidence="3">Cell membrane</location>
        <topology evidence="3">Lipid-anchor</topology>
        <topology evidence="3">GPI-anchor</topology>
    </subcellularLocation>
    <subcellularLocation>
        <location evidence="2">Membrane</location>
        <topology evidence="2">Single-pass type II membrane protein</topology>
    </subcellularLocation>
</comment>